<sequence>MYKASFFTLIMKALLVVDLQYDFLPGGKLAVPNGNEIIEVINRIQEKFELIIATQDWHPQNHKSFASQYPAKKVFDVVDLNGLNQVLWPDHCISGTKGAEFTKEWNSNCISAIFRKGLDREIDSYSGFFDNGKRRNTGLAGYLRDKNVSELYICGLAADFCVFYSAVDAVELDFRTYFLDFATKPITDTGLIEAKKIMKLKGIEIVENENQLIL</sequence>
<evidence type="ECO:0000313" key="9">
    <source>
        <dbReference type="EMBL" id="TDS65124.1"/>
    </source>
</evidence>
<evidence type="ECO:0000256" key="2">
    <source>
        <dbReference type="ARBA" id="ARBA00022642"/>
    </source>
</evidence>
<reference evidence="9 10" key="1">
    <citation type="submission" date="2019-03" db="EMBL/GenBank/DDBJ databases">
        <title>Genomic Encyclopedia of Archaeal and Bacterial Type Strains, Phase II (KMG-II): from individual species to whole genera.</title>
        <authorList>
            <person name="Goeker M."/>
        </authorList>
    </citation>
    <scope>NUCLEOTIDE SEQUENCE [LARGE SCALE GENOMIC DNA]</scope>
    <source>
        <strain evidence="9 10">DSM 28213</strain>
    </source>
</reference>
<dbReference type="EC" id="3.5.1.19" evidence="6"/>
<dbReference type="InterPro" id="IPR052347">
    <property type="entry name" value="Isochorismatase_Nicotinamidase"/>
</dbReference>
<dbReference type="PANTHER" id="PTHR11080">
    <property type="entry name" value="PYRAZINAMIDASE/NICOTINAMIDASE"/>
    <property type="match status" value="1"/>
</dbReference>
<evidence type="ECO:0000256" key="5">
    <source>
        <dbReference type="ARBA" id="ARBA00037900"/>
    </source>
</evidence>
<dbReference type="PANTHER" id="PTHR11080:SF2">
    <property type="entry name" value="LD05707P"/>
    <property type="match status" value="1"/>
</dbReference>
<dbReference type="GO" id="GO:0008936">
    <property type="term" value="F:nicotinamidase activity"/>
    <property type="evidence" value="ECO:0007669"/>
    <property type="project" value="UniProtKB-EC"/>
</dbReference>
<dbReference type="Gene3D" id="3.40.50.850">
    <property type="entry name" value="Isochorismatase-like"/>
    <property type="match status" value="1"/>
</dbReference>
<evidence type="ECO:0000256" key="6">
    <source>
        <dbReference type="ARBA" id="ARBA00039017"/>
    </source>
</evidence>
<keyword evidence="3" id="KW-0479">Metal-binding</keyword>
<evidence type="ECO:0000256" key="3">
    <source>
        <dbReference type="ARBA" id="ARBA00022723"/>
    </source>
</evidence>
<dbReference type="InterPro" id="IPR036380">
    <property type="entry name" value="Isochorismatase-like_sf"/>
</dbReference>
<comment type="similarity">
    <text evidence="1">Belongs to the isochorismatase family.</text>
</comment>
<feature type="domain" description="Isochorismatase-like" evidence="8">
    <location>
        <begin position="13"/>
        <end position="190"/>
    </location>
</feature>
<dbReference type="Pfam" id="PF00857">
    <property type="entry name" value="Isochorismatase"/>
    <property type="match status" value="1"/>
</dbReference>
<keyword evidence="10" id="KW-1185">Reference proteome</keyword>
<evidence type="ECO:0000256" key="7">
    <source>
        <dbReference type="ARBA" id="ARBA00043224"/>
    </source>
</evidence>
<dbReference type="EMBL" id="SOAG01000003">
    <property type="protein sequence ID" value="TDS65124.1"/>
    <property type="molecule type" value="Genomic_DNA"/>
</dbReference>
<dbReference type="SUPFAM" id="SSF52499">
    <property type="entry name" value="Isochorismatase-like hydrolases"/>
    <property type="match status" value="1"/>
</dbReference>
<protein>
    <recommendedName>
        <fullName evidence="6">nicotinamidase</fullName>
        <ecNumber evidence="6">3.5.1.19</ecNumber>
    </recommendedName>
    <alternativeName>
        <fullName evidence="7">Nicotinamide deamidase</fullName>
    </alternativeName>
</protein>
<gene>
    <name evidence="9" type="ORF">C8P70_103150</name>
</gene>
<evidence type="ECO:0000313" key="10">
    <source>
        <dbReference type="Proteomes" id="UP000295215"/>
    </source>
</evidence>
<organism evidence="9 10">
    <name type="scientific">Myroides indicus</name>
    <dbReference type="NCBI Taxonomy" id="1323422"/>
    <lineage>
        <taxon>Bacteria</taxon>
        <taxon>Pseudomonadati</taxon>
        <taxon>Bacteroidota</taxon>
        <taxon>Flavobacteriia</taxon>
        <taxon>Flavobacteriales</taxon>
        <taxon>Flavobacteriaceae</taxon>
        <taxon>Myroides</taxon>
    </lineage>
</organism>
<comment type="pathway">
    <text evidence="5">Cofactor biosynthesis; nicotinate biosynthesis; nicotinate from nicotinamide: step 1/1.</text>
</comment>
<keyword evidence="4" id="KW-0378">Hydrolase</keyword>
<accession>A0A4R7F634</accession>
<dbReference type="NCBIfam" id="NF008623">
    <property type="entry name" value="PRK11609.1"/>
    <property type="match status" value="1"/>
</dbReference>
<dbReference type="Proteomes" id="UP000295215">
    <property type="component" value="Unassembled WGS sequence"/>
</dbReference>
<comment type="caution">
    <text evidence="9">The sequence shown here is derived from an EMBL/GenBank/DDBJ whole genome shotgun (WGS) entry which is preliminary data.</text>
</comment>
<name>A0A4R7F634_9FLAO</name>
<evidence type="ECO:0000256" key="1">
    <source>
        <dbReference type="ARBA" id="ARBA00006336"/>
    </source>
</evidence>
<proteinExistence type="inferred from homology"/>
<evidence type="ECO:0000259" key="8">
    <source>
        <dbReference type="Pfam" id="PF00857"/>
    </source>
</evidence>
<dbReference type="InterPro" id="IPR000868">
    <property type="entry name" value="Isochorismatase-like_dom"/>
</dbReference>
<dbReference type="CDD" id="cd01011">
    <property type="entry name" value="nicotinamidase"/>
    <property type="match status" value="1"/>
</dbReference>
<dbReference type="GO" id="GO:0019363">
    <property type="term" value="P:pyridine nucleotide biosynthetic process"/>
    <property type="evidence" value="ECO:0007669"/>
    <property type="project" value="UniProtKB-KW"/>
</dbReference>
<evidence type="ECO:0000256" key="4">
    <source>
        <dbReference type="ARBA" id="ARBA00022801"/>
    </source>
</evidence>
<dbReference type="AlphaFoldDB" id="A0A4R7F634"/>
<keyword evidence="2" id="KW-0662">Pyridine nucleotide biosynthesis</keyword>
<dbReference type="GO" id="GO:0046872">
    <property type="term" value="F:metal ion binding"/>
    <property type="evidence" value="ECO:0007669"/>
    <property type="project" value="UniProtKB-KW"/>
</dbReference>